<gene>
    <name evidence="7" type="ORF">F2Q70_00006658</name>
</gene>
<dbReference type="PANTHER" id="PTHR31776:SF21">
    <property type="entry name" value="ALPHA-L-ARABINOFURANOSIDASE 2"/>
    <property type="match status" value="1"/>
</dbReference>
<sequence length="824" mass="91813">GCYVEGDSLSNAFQWKETVGAWEERAGHYGDVWKYWTDDGLGHFEFFQLAEDLGAAPIWVFNSGISHHDQVETARIMPFVQEALDGIEFARGDANSTWGSVRAAMGHPKPFGLKYVAVGNEDCGKKYYKGNYLEFYNAIKKAYPDIKIISNCDGSSQPLDHPADYYDFHVKNIHKQTFMIANQTAFVSEYAARGKPDANKGNLLAALGEAGFLLGLEKNSDVVGMVSYAPLFLNTNDRRWIPDAIVFNSSHLYGTPSYWLQQFFTESSGATLLSSTMEGNSSYVEASAISFQSNGHPFPCNAFQWKKTVGAWEERAGHYGDVWKYWTDDGLAKYYCSWLKISVQLQYGCLTVVTLQLTISLTLLLTFTTTCINLFEIVAGMSHNDQVETASIMPFVQEALDGIEFARGDANSTWGSVRAAMGHPKPFDLKYVAVGNEDCLQKYTYYKGNYLVFYNAIKKAYPDIKIISNCDGSSQPLDHPADYYDFHVYAPAKELFSMSHKFDNTSRDGPKAFVSEYAAKNETDANKGNLLAALGEAGFLLGLEKNSDVVGMVSYAPLFLNTNDRRWLPDAIVFNSSHLYGTPSYWLQQFFTESSGATLLSSTMEGNSSYVEASAISFQSNGSDYIQIKNRFFLTQLFLVFLRFGPPHNKSFFLHLLSLFFVCSDVVGMVSYAPLFLNTNDRRWIPDAIVFNSSHLYGTPSYWLQQFFTESSGATLLSSTMEGNSSYVEASAISFQSNGSDYIQIKAVNFANVTVELKVKMTGLDSSNTKVSAKKKKVLTSASVMDENSFSNPEMIAPQETILVMPEGNLTFVLPPYSFSSFDI</sequence>
<evidence type="ECO:0000259" key="6">
    <source>
        <dbReference type="SMART" id="SM00813"/>
    </source>
</evidence>
<dbReference type="InterPro" id="IPR055235">
    <property type="entry name" value="ASD1_cat"/>
</dbReference>
<dbReference type="GO" id="GO:0046556">
    <property type="term" value="F:alpha-L-arabinofuranosidase activity"/>
    <property type="evidence" value="ECO:0007669"/>
    <property type="project" value="UniProtKB-EC"/>
</dbReference>
<dbReference type="Pfam" id="PF22848">
    <property type="entry name" value="ASD1_dom"/>
    <property type="match status" value="2"/>
</dbReference>
<feature type="domain" description="Alpha-L-arabinofuranosidase C-terminal" evidence="6">
    <location>
        <begin position="515"/>
        <end position="818"/>
    </location>
</feature>
<dbReference type="AlphaFoldDB" id="A0A8S9INH7"/>
<comment type="similarity">
    <text evidence="2">Belongs to the glycosyl hydrolase 51 family.</text>
</comment>
<name>A0A8S9INH7_BRACR</name>
<keyword evidence="5" id="KW-0378">Hydrolase</keyword>
<evidence type="ECO:0000256" key="5">
    <source>
        <dbReference type="ARBA" id="ARBA00022801"/>
    </source>
</evidence>
<dbReference type="PANTHER" id="PTHR31776">
    <property type="entry name" value="ALPHA-L-ARABINOFURANOSIDASE 1"/>
    <property type="match status" value="1"/>
</dbReference>
<dbReference type="InterPro" id="IPR051563">
    <property type="entry name" value="Glycosyl_Hydrolase_51"/>
</dbReference>
<evidence type="ECO:0000313" key="7">
    <source>
        <dbReference type="EMBL" id="KAF2571680.1"/>
    </source>
</evidence>
<dbReference type="Gene3D" id="2.60.40.1180">
    <property type="entry name" value="Golgi alpha-mannosidase II"/>
    <property type="match status" value="1"/>
</dbReference>
<proteinExistence type="inferred from homology"/>
<dbReference type="EMBL" id="QGKY02001015">
    <property type="protein sequence ID" value="KAF2571680.1"/>
    <property type="molecule type" value="Genomic_DNA"/>
</dbReference>
<evidence type="ECO:0000256" key="3">
    <source>
        <dbReference type="ARBA" id="ARBA00012670"/>
    </source>
</evidence>
<protein>
    <recommendedName>
        <fullName evidence="3">non-reducing end alpha-L-arabinofuranosidase</fullName>
        <ecNumber evidence="3">3.2.1.55</ecNumber>
    </recommendedName>
</protein>
<keyword evidence="4" id="KW-0732">Signal</keyword>
<feature type="domain" description="Alpha-L-arabinofuranosidase C-terminal" evidence="6">
    <location>
        <begin position="188"/>
        <end position="396"/>
    </location>
</feature>
<comment type="catalytic activity">
    <reaction evidence="1">
        <text>Hydrolysis of terminal non-reducing alpha-L-arabinofuranoside residues in alpha-L-arabinosides.</text>
        <dbReference type="EC" id="3.2.1.55"/>
    </reaction>
</comment>
<evidence type="ECO:0000256" key="2">
    <source>
        <dbReference type="ARBA" id="ARBA00007186"/>
    </source>
</evidence>
<dbReference type="EC" id="3.2.1.55" evidence="3"/>
<dbReference type="InterPro" id="IPR013780">
    <property type="entry name" value="Glyco_hydro_b"/>
</dbReference>
<comment type="caution">
    <text evidence="7">The sequence shown here is derived from an EMBL/GenBank/DDBJ whole genome shotgun (WGS) entry which is preliminary data.</text>
</comment>
<organism evidence="7">
    <name type="scientific">Brassica cretica</name>
    <name type="common">Mustard</name>
    <dbReference type="NCBI Taxonomy" id="69181"/>
    <lineage>
        <taxon>Eukaryota</taxon>
        <taxon>Viridiplantae</taxon>
        <taxon>Streptophyta</taxon>
        <taxon>Embryophyta</taxon>
        <taxon>Tracheophyta</taxon>
        <taxon>Spermatophyta</taxon>
        <taxon>Magnoliopsida</taxon>
        <taxon>eudicotyledons</taxon>
        <taxon>Gunneridae</taxon>
        <taxon>Pentapetalae</taxon>
        <taxon>rosids</taxon>
        <taxon>malvids</taxon>
        <taxon>Brassicales</taxon>
        <taxon>Brassicaceae</taxon>
        <taxon>Brassiceae</taxon>
        <taxon>Brassica</taxon>
    </lineage>
</organism>
<reference evidence="7" key="1">
    <citation type="submission" date="2019-12" db="EMBL/GenBank/DDBJ databases">
        <title>Genome sequencing and annotation of Brassica cretica.</title>
        <authorList>
            <person name="Studholme D.J."/>
            <person name="Sarris P.F."/>
        </authorList>
    </citation>
    <scope>NUCLEOTIDE SEQUENCE</scope>
    <source>
        <strain evidence="7">PFS-102/07</strain>
        <tissue evidence="7">Leaf</tissue>
    </source>
</reference>
<dbReference type="InterPro" id="IPR010720">
    <property type="entry name" value="Alpha-L-AF_C"/>
</dbReference>
<evidence type="ECO:0000256" key="1">
    <source>
        <dbReference type="ARBA" id="ARBA00001462"/>
    </source>
</evidence>
<accession>A0A8S9INH7</accession>
<dbReference type="InterPro" id="IPR017853">
    <property type="entry name" value="GH"/>
</dbReference>
<feature type="non-terminal residue" evidence="7">
    <location>
        <position position="824"/>
    </location>
</feature>
<evidence type="ECO:0000256" key="4">
    <source>
        <dbReference type="ARBA" id="ARBA00022729"/>
    </source>
</evidence>
<dbReference type="SUPFAM" id="SSF51445">
    <property type="entry name" value="(Trans)glycosidases"/>
    <property type="match status" value="2"/>
</dbReference>
<dbReference type="Gene3D" id="3.20.20.80">
    <property type="entry name" value="Glycosidases"/>
    <property type="match status" value="2"/>
</dbReference>
<dbReference type="SMART" id="SM00813">
    <property type="entry name" value="Alpha-L-AF_C"/>
    <property type="match status" value="2"/>
</dbReference>
<dbReference type="GO" id="GO:0046373">
    <property type="term" value="P:L-arabinose metabolic process"/>
    <property type="evidence" value="ECO:0007669"/>
    <property type="project" value="InterPro"/>
</dbReference>
<dbReference type="Pfam" id="PF06964">
    <property type="entry name" value="Alpha-L-AF_C"/>
    <property type="match status" value="3"/>
</dbReference>